<evidence type="ECO:0000313" key="1">
    <source>
        <dbReference type="EMBL" id="GBB91577.1"/>
    </source>
</evidence>
<keyword evidence="3" id="KW-1185">Reference proteome</keyword>
<protein>
    <submittedName>
        <fullName evidence="1">Uncharacterized protein</fullName>
    </submittedName>
</protein>
<evidence type="ECO:0000313" key="2">
    <source>
        <dbReference type="EMBL" id="GES98731.1"/>
    </source>
</evidence>
<accession>A0A2Z6QN97</accession>
<dbReference type="AlphaFoldDB" id="A0A2Z6QN97"/>
<dbReference type="OrthoDB" id="2277186at2759"/>
<name>A0A2Z6QN97_9GLOM</name>
<dbReference type="Proteomes" id="UP000615446">
    <property type="component" value="Unassembled WGS sequence"/>
</dbReference>
<gene>
    <name evidence="2" type="ORF">RCL2_002526700</name>
    <name evidence="1" type="ORF">RclHR1_18960002</name>
</gene>
<proteinExistence type="predicted"/>
<dbReference type="Proteomes" id="UP000247702">
    <property type="component" value="Unassembled WGS sequence"/>
</dbReference>
<reference evidence="1 3" key="1">
    <citation type="submission" date="2017-11" db="EMBL/GenBank/DDBJ databases">
        <title>The genome of Rhizophagus clarus HR1 reveals common genetic basis of auxotrophy among arbuscular mycorrhizal fungi.</title>
        <authorList>
            <person name="Kobayashi Y."/>
        </authorList>
    </citation>
    <scope>NUCLEOTIDE SEQUENCE [LARGE SCALE GENOMIC DNA]</scope>
    <source>
        <strain evidence="1 3">HR1</strain>
    </source>
</reference>
<sequence length="219" mass="25229">MSQIQTINEEITNEDYDIQTQTSFEHDPFHQREIPFSQQTPQSLKRHHIRHGPSYPSTIRIISGHLISVLVFLVRQLFRSNNLPFLITFIWHSFLLKRLLFSSRKYLKRYTIRNNEMGASHAIAVEVVKRLGGIYSSLALLALLALTRFSKDMGAQKVSLLVLATANGAQTWLDFKSWKNGRWNWSFLTESGGDPFCKGFFRTRQIVGGLTFVHSSDKQ</sequence>
<reference evidence="2" key="2">
    <citation type="submission" date="2019-10" db="EMBL/GenBank/DDBJ databases">
        <title>Conservation and host-specific expression of non-tandemly repeated heterogenous ribosome RNA gene in arbuscular mycorrhizal fungi.</title>
        <authorList>
            <person name="Maeda T."/>
            <person name="Kobayashi Y."/>
            <person name="Nakagawa T."/>
            <person name="Ezawa T."/>
            <person name="Yamaguchi K."/>
            <person name="Bino T."/>
            <person name="Nishimoto Y."/>
            <person name="Shigenobu S."/>
            <person name="Kawaguchi M."/>
        </authorList>
    </citation>
    <scope>NUCLEOTIDE SEQUENCE</scope>
    <source>
        <strain evidence="2">HR1</strain>
    </source>
</reference>
<dbReference type="EMBL" id="BLAL01000274">
    <property type="protein sequence ID" value="GES98731.1"/>
    <property type="molecule type" value="Genomic_DNA"/>
</dbReference>
<evidence type="ECO:0000313" key="3">
    <source>
        <dbReference type="Proteomes" id="UP000247702"/>
    </source>
</evidence>
<dbReference type="EMBL" id="BEXD01000997">
    <property type="protein sequence ID" value="GBB91577.1"/>
    <property type="molecule type" value="Genomic_DNA"/>
</dbReference>
<organism evidence="1 3">
    <name type="scientific">Rhizophagus clarus</name>
    <dbReference type="NCBI Taxonomy" id="94130"/>
    <lineage>
        <taxon>Eukaryota</taxon>
        <taxon>Fungi</taxon>
        <taxon>Fungi incertae sedis</taxon>
        <taxon>Mucoromycota</taxon>
        <taxon>Glomeromycotina</taxon>
        <taxon>Glomeromycetes</taxon>
        <taxon>Glomerales</taxon>
        <taxon>Glomeraceae</taxon>
        <taxon>Rhizophagus</taxon>
    </lineage>
</organism>
<comment type="caution">
    <text evidence="1">The sequence shown here is derived from an EMBL/GenBank/DDBJ whole genome shotgun (WGS) entry which is preliminary data.</text>
</comment>